<sequence>MTKNFVANMFLPPFHKDQLSQKEEIGVRWLIDNHHGLEWNDGFINYKLRYKIFEQHLICSSSGIEKVQWLHEFLSERHNRLVLKKSIKILNIEDKVQFCISKIIQILRRCPYTSNLSEPITYTTKKALFNNLFVLKEFATCDVTDNLVANYICLSPFHENRLSCKDEIGVRWLIDNHHGLEWNDGFINYKLRYKIFEQHLIYSSSGIEKVQWLHEFLSERHSRLVLKKSIKILNIEDKVQLCISKIIQILSIVTQKYRRCPYTSNLSKPIIYTTEKALFVDFQEFAIYNMTDNLVANYICLSPHHENRLS</sequence>
<dbReference type="AlphaFoldDB" id="A0ABD2CVV3"/>
<comment type="caution">
    <text evidence="1">The sequence shown here is derived from an EMBL/GenBank/DDBJ whole genome shotgun (WGS) entry which is preliminary data.</text>
</comment>
<evidence type="ECO:0000313" key="2">
    <source>
        <dbReference type="Proteomes" id="UP001607303"/>
    </source>
</evidence>
<evidence type="ECO:0000313" key="1">
    <source>
        <dbReference type="EMBL" id="KAL2749276.1"/>
    </source>
</evidence>
<reference evidence="1 2" key="1">
    <citation type="journal article" date="2024" name="Ann. Entomol. Soc. Am.">
        <title>Genomic analyses of the southern and eastern yellowjacket wasps (Hymenoptera: Vespidae) reveal evolutionary signatures of social life.</title>
        <authorList>
            <person name="Catto M.A."/>
            <person name="Caine P.B."/>
            <person name="Orr S.E."/>
            <person name="Hunt B.G."/>
            <person name="Goodisman M.A.D."/>
        </authorList>
    </citation>
    <scope>NUCLEOTIDE SEQUENCE [LARGE SCALE GENOMIC DNA]</scope>
    <source>
        <strain evidence="1">232</strain>
        <tissue evidence="1">Head and thorax</tissue>
    </source>
</reference>
<keyword evidence="2" id="KW-1185">Reference proteome</keyword>
<accession>A0ABD2CVV3</accession>
<gene>
    <name evidence="1" type="ORF">V1477_002216</name>
</gene>
<organism evidence="1 2">
    <name type="scientific">Vespula maculifrons</name>
    <name type="common">Eastern yellow jacket</name>
    <name type="synonym">Wasp</name>
    <dbReference type="NCBI Taxonomy" id="7453"/>
    <lineage>
        <taxon>Eukaryota</taxon>
        <taxon>Metazoa</taxon>
        <taxon>Ecdysozoa</taxon>
        <taxon>Arthropoda</taxon>
        <taxon>Hexapoda</taxon>
        <taxon>Insecta</taxon>
        <taxon>Pterygota</taxon>
        <taxon>Neoptera</taxon>
        <taxon>Endopterygota</taxon>
        <taxon>Hymenoptera</taxon>
        <taxon>Apocrita</taxon>
        <taxon>Aculeata</taxon>
        <taxon>Vespoidea</taxon>
        <taxon>Vespidae</taxon>
        <taxon>Vespinae</taxon>
        <taxon>Vespula</taxon>
    </lineage>
</organism>
<name>A0ABD2CVV3_VESMC</name>
<protein>
    <submittedName>
        <fullName evidence="1">Rho GTPase-activating protein gacV-like</fullName>
    </submittedName>
</protein>
<dbReference type="Proteomes" id="UP001607303">
    <property type="component" value="Unassembled WGS sequence"/>
</dbReference>
<dbReference type="EMBL" id="JAYRBN010000027">
    <property type="protein sequence ID" value="KAL2749276.1"/>
    <property type="molecule type" value="Genomic_DNA"/>
</dbReference>
<proteinExistence type="predicted"/>